<evidence type="ECO:0000259" key="5">
    <source>
        <dbReference type="PROSITE" id="PS50240"/>
    </source>
</evidence>
<organism evidence="6">
    <name type="scientific">Oikopleura dioica</name>
    <name type="common">Tunicate</name>
    <dbReference type="NCBI Taxonomy" id="34765"/>
    <lineage>
        <taxon>Eukaryota</taxon>
        <taxon>Metazoa</taxon>
        <taxon>Chordata</taxon>
        <taxon>Tunicata</taxon>
        <taxon>Appendicularia</taxon>
        <taxon>Copelata</taxon>
        <taxon>Oikopleuridae</taxon>
        <taxon>Oikopleura</taxon>
    </lineage>
</organism>
<dbReference type="PANTHER" id="PTHR24264">
    <property type="entry name" value="TRYPSIN-RELATED"/>
    <property type="match status" value="1"/>
</dbReference>
<sequence>MLKKVPQLPVFNSQGHKQAQTGLRSVWIQAQNISSILKKGATLPSTDPSSFTPSHLTSSVRFFPQTEPDRSRQSHKHANKVQDQFNKNPTSKMQIQQLYHCSNPFGETTAHKCARPLNVLMLVFFKSAISILLIIQQFAKNTNKYAYTKLSYHLKDAEIPVVSFNKCRQTGIWYKLLNEDSHMCAGDSSKPGLDSCGGDSGGPLSCLDEASGQYYLAGVTSFGFSDCGKAGHLGIYARMETYEPWVHETIEADKTMSSAPPSYDSFYGYDYSADYKSTFSNGKNW</sequence>
<dbReference type="InterPro" id="IPR009003">
    <property type="entry name" value="Peptidase_S1_PA"/>
</dbReference>
<dbReference type="SMART" id="SM00020">
    <property type="entry name" value="Tryp_SPc"/>
    <property type="match status" value="1"/>
</dbReference>
<dbReference type="GO" id="GO:0005615">
    <property type="term" value="C:extracellular space"/>
    <property type="evidence" value="ECO:0007669"/>
    <property type="project" value="TreeGrafter"/>
</dbReference>
<gene>
    <name evidence="6" type="ORF">GSOID_T00008047001</name>
</gene>
<dbReference type="InterPro" id="IPR043504">
    <property type="entry name" value="Peptidase_S1_PA_chymotrypsin"/>
</dbReference>
<evidence type="ECO:0000256" key="2">
    <source>
        <dbReference type="ARBA" id="ARBA00022801"/>
    </source>
</evidence>
<dbReference type="Proteomes" id="UP000001307">
    <property type="component" value="Unassembled WGS sequence"/>
</dbReference>
<evidence type="ECO:0000256" key="4">
    <source>
        <dbReference type="SAM" id="MobiDB-lite"/>
    </source>
</evidence>
<dbReference type="EMBL" id="FN653038">
    <property type="protein sequence ID" value="CBY24047.1"/>
    <property type="molecule type" value="Genomic_DNA"/>
</dbReference>
<dbReference type="PROSITE" id="PS50240">
    <property type="entry name" value="TRYPSIN_DOM"/>
    <property type="match status" value="1"/>
</dbReference>
<reference evidence="6" key="1">
    <citation type="journal article" date="2010" name="Science">
        <title>Plasticity of animal genome architecture unmasked by rapid evolution of a pelagic tunicate.</title>
        <authorList>
            <person name="Denoeud F."/>
            <person name="Henriet S."/>
            <person name="Mungpakdee S."/>
            <person name="Aury J.M."/>
            <person name="Da Silva C."/>
            <person name="Brinkmann H."/>
            <person name="Mikhaleva J."/>
            <person name="Olsen L.C."/>
            <person name="Jubin C."/>
            <person name="Canestro C."/>
            <person name="Bouquet J.M."/>
            <person name="Danks G."/>
            <person name="Poulain J."/>
            <person name="Campsteijn C."/>
            <person name="Adamski M."/>
            <person name="Cross I."/>
            <person name="Yadetie F."/>
            <person name="Muffato M."/>
            <person name="Louis A."/>
            <person name="Butcher S."/>
            <person name="Tsagkogeorga G."/>
            <person name="Konrad A."/>
            <person name="Singh S."/>
            <person name="Jensen M.F."/>
            <person name="Cong E.H."/>
            <person name="Eikeseth-Otteraa H."/>
            <person name="Noel B."/>
            <person name="Anthouard V."/>
            <person name="Porcel B.M."/>
            <person name="Kachouri-Lafond R."/>
            <person name="Nishino A."/>
            <person name="Ugolini M."/>
            <person name="Chourrout P."/>
            <person name="Nishida H."/>
            <person name="Aasland R."/>
            <person name="Huzurbazar S."/>
            <person name="Westhof E."/>
            <person name="Delsuc F."/>
            <person name="Lehrach H."/>
            <person name="Reinhardt R."/>
            <person name="Weissenbach J."/>
            <person name="Roy S.W."/>
            <person name="Artiguenave F."/>
            <person name="Postlethwait J.H."/>
            <person name="Manak J.R."/>
            <person name="Thompson E.M."/>
            <person name="Jaillon O."/>
            <person name="Du Pasquier L."/>
            <person name="Boudinot P."/>
            <person name="Liberles D.A."/>
            <person name="Volff J.N."/>
            <person name="Philippe H."/>
            <person name="Lenhard B."/>
            <person name="Roest Crollius H."/>
            <person name="Wincker P."/>
            <person name="Chourrout D."/>
        </authorList>
    </citation>
    <scope>NUCLEOTIDE SEQUENCE [LARGE SCALE GENOMIC DNA]</scope>
</reference>
<dbReference type="AlphaFoldDB" id="E4XD13"/>
<dbReference type="PANTHER" id="PTHR24264:SF54">
    <property type="entry name" value="PEPTIDASE S1 DOMAIN-CONTAINING PROTEIN"/>
    <property type="match status" value="1"/>
</dbReference>
<dbReference type="OrthoDB" id="6339452at2759"/>
<keyword evidence="1" id="KW-0645">Protease</keyword>
<dbReference type="Pfam" id="PF00089">
    <property type="entry name" value="Trypsin"/>
    <property type="match status" value="1"/>
</dbReference>
<accession>E4XD13</accession>
<protein>
    <recommendedName>
        <fullName evidence="5">Peptidase S1 domain-containing protein</fullName>
    </recommendedName>
</protein>
<keyword evidence="3" id="KW-0720">Serine protease</keyword>
<evidence type="ECO:0000313" key="7">
    <source>
        <dbReference type="Proteomes" id="UP000001307"/>
    </source>
</evidence>
<dbReference type="InterPro" id="IPR033116">
    <property type="entry name" value="TRYPSIN_SER"/>
</dbReference>
<dbReference type="InterPro" id="IPR001254">
    <property type="entry name" value="Trypsin_dom"/>
</dbReference>
<dbReference type="PROSITE" id="PS00135">
    <property type="entry name" value="TRYPSIN_SER"/>
    <property type="match status" value="1"/>
</dbReference>
<dbReference type="GO" id="GO:0006508">
    <property type="term" value="P:proteolysis"/>
    <property type="evidence" value="ECO:0007669"/>
    <property type="project" value="UniProtKB-KW"/>
</dbReference>
<feature type="region of interest" description="Disordered" evidence="4">
    <location>
        <begin position="65"/>
        <end position="87"/>
    </location>
</feature>
<dbReference type="InterPro" id="IPR050127">
    <property type="entry name" value="Serine_Proteases_S1"/>
</dbReference>
<keyword evidence="7" id="KW-1185">Reference proteome</keyword>
<proteinExistence type="predicted"/>
<name>E4XD13_OIKDI</name>
<dbReference type="InParanoid" id="E4XD13"/>
<evidence type="ECO:0000313" key="6">
    <source>
        <dbReference type="EMBL" id="CBY24047.1"/>
    </source>
</evidence>
<evidence type="ECO:0000256" key="1">
    <source>
        <dbReference type="ARBA" id="ARBA00022670"/>
    </source>
</evidence>
<evidence type="ECO:0000256" key="3">
    <source>
        <dbReference type="ARBA" id="ARBA00022825"/>
    </source>
</evidence>
<feature type="domain" description="Peptidase S1" evidence="5">
    <location>
        <begin position="112"/>
        <end position="251"/>
    </location>
</feature>
<dbReference type="SUPFAM" id="SSF50494">
    <property type="entry name" value="Trypsin-like serine proteases"/>
    <property type="match status" value="1"/>
</dbReference>
<dbReference type="GO" id="GO:0004252">
    <property type="term" value="F:serine-type endopeptidase activity"/>
    <property type="evidence" value="ECO:0007669"/>
    <property type="project" value="InterPro"/>
</dbReference>
<dbReference type="Gene3D" id="2.40.10.10">
    <property type="entry name" value="Trypsin-like serine proteases"/>
    <property type="match status" value="1"/>
</dbReference>
<keyword evidence="2" id="KW-0378">Hydrolase</keyword>